<comment type="caution">
    <text evidence="21">The sequence shown here is derived from an EMBL/GenBank/DDBJ whole genome shotgun (WGS) entry which is preliminary data.</text>
</comment>
<keyword evidence="16" id="KW-0175">Coiled coil</keyword>
<gene>
    <name evidence="21" type="ORF">RM543_02525</name>
</gene>
<evidence type="ECO:0000259" key="18">
    <source>
        <dbReference type="Pfam" id="PF02706"/>
    </source>
</evidence>
<keyword evidence="14" id="KW-0829">Tyrosine-protein kinase</keyword>
<dbReference type="PANTHER" id="PTHR32309:SF13">
    <property type="entry name" value="FERRIC ENTEROBACTIN TRANSPORT PROTEIN FEPE"/>
    <property type="match status" value="1"/>
</dbReference>
<keyword evidence="6" id="KW-0997">Cell inner membrane</keyword>
<evidence type="ECO:0000256" key="4">
    <source>
        <dbReference type="ARBA" id="ARBA00011903"/>
    </source>
</evidence>
<dbReference type="RefSeq" id="WP_311689314.1">
    <property type="nucleotide sequence ID" value="NZ_JAVRHL010000001.1"/>
</dbReference>
<evidence type="ECO:0000256" key="11">
    <source>
        <dbReference type="ARBA" id="ARBA00022840"/>
    </source>
</evidence>
<evidence type="ECO:0000256" key="14">
    <source>
        <dbReference type="ARBA" id="ARBA00023137"/>
    </source>
</evidence>
<reference evidence="21 22" key="1">
    <citation type="submission" date="2023-09" db="EMBL/GenBank/DDBJ databases">
        <authorList>
            <person name="Rey-Velasco X."/>
        </authorList>
    </citation>
    <scope>NUCLEOTIDE SEQUENCE [LARGE SCALE GENOMIC DNA]</scope>
    <source>
        <strain evidence="21 22">F158</strain>
    </source>
</reference>
<evidence type="ECO:0000256" key="3">
    <source>
        <dbReference type="ARBA" id="ARBA00008883"/>
    </source>
</evidence>
<dbReference type="EMBL" id="JAVRHL010000001">
    <property type="protein sequence ID" value="MDT0681546.1"/>
    <property type="molecule type" value="Genomic_DNA"/>
</dbReference>
<dbReference type="CDD" id="cd05387">
    <property type="entry name" value="BY-kinase"/>
    <property type="match status" value="1"/>
</dbReference>
<dbReference type="InterPro" id="IPR025669">
    <property type="entry name" value="AAA_dom"/>
</dbReference>
<accession>A0ABU3DCW1</accession>
<dbReference type="GO" id="GO:0004715">
    <property type="term" value="F:non-membrane spanning protein tyrosine kinase activity"/>
    <property type="evidence" value="ECO:0007669"/>
    <property type="project" value="UniProtKB-EC"/>
</dbReference>
<dbReference type="InterPro" id="IPR050445">
    <property type="entry name" value="Bact_polysacc_biosynth/exp"/>
</dbReference>
<organism evidence="21 22">
    <name type="scientific">Tropicimonas omnivorans</name>
    <dbReference type="NCBI Taxonomy" id="3075590"/>
    <lineage>
        <taxon>Bacteria</taxon>
        <taxon>Pseudomonadati</taxon>
        <taxon>Pseudomonadota</taxon>
        <taxon>Alphaproteobacteria</taxon>
        <taxon>Rhodobacterales</taxon>
        <taxon>Roseobacteraceae</taxon>
        <taxon>Tropicimonas</taxon>
    </lineage>
</organism>
<dbReference type="InterPro" id="IPR027417">
    <property type="entry name" value="P-loop_NTPase"/>
</dbReference>
<dbReference type="Proteomes" id="UP001265259">
    <property type="component" value="Unassembled WGS sequence"/>
</dbReference>
<evidence type="ECO:0000256" key="1">
    <source>
        <dbReference type="ARBA" id="ARBA00004429"/>
    </source>
</evidence>
<keyword evidence="9" id="KW-0547">Nucleotide-binding</keyword>
<dbReference type="EC" id="2.7.10.2" evidence="4"/>
<evidence type="ECO:0000256" key="17">
    <source>
        <dbReference type="SAM" id="Phobius"/>
    </source>
</evidence>
<keyword evidence="10" id="KW-0418">Kinase</keyword>
<dbReference type="InterPro" id="IPR003856">
    <property type="entry name" value="LPS_length_determ_N"/>
</dbReference>
<evidence type="ECO:0000256" key="15">
    <source>
        <dbReference type="ARBA" id="ARBA00051245"/>
    </source>
</evidence>
<dbReference type="Pfam" id="PF13614">
    <property type="entry name" value="AAA_31"/>
    <property type="match status" value="1"/>
</dbReference>
<keyword evidence="5" id="KW-1003">Cell membrane</keyword>
<feature type="transmembrane region" description="Helical" evidence="17">
    <location>
        <begin position="31"/>
        <end position="50"/>
    </location>
</feature>
<evidence type="ECO:0000256" key="2">
    <source>
        <dbReference type="ARBA" id="ARBA00007316"/>
    </source>
</evidence>
<dbReference type="InterPro" id="IPR032807">
    <property type="entry name" value="GNVR"/>
</dbReference>
<comment type="subcellular location">
    <subcellularLocation>
        <location evidence="1">Cell inner membrane</location>
        <topology evidence="1">Multi-pass membrane protein</topology>
    </subcellularLocation>
</comment>
<dbReference type="SUPFAM" id="SSF52540">
    <property type="entry name" value="P-loop containing nucleoside triphosphate hydrolases"/>
    <property type="match status" value="1"/>
</dbReference>
<comment type="similarity">
    <text evidence="3">Belongs to the etk/wzc family.</text>
</comment>
<name>A0ABU3DCW1_9RHOB</name>
<dbReference type="Pfam" id="PF13807">
    <property type="entry name" value="GNVR"/>
    <property type="match status" value="1"/>
</dbReference>
<evidence type="ECO:0000256" key="7">
    <source>
        <dbReference type="ARBA" id="ARBA00022679"/>
    </source>
</evidence>
<comment type="similarity">
    <text evidence="2">Belongs to the CpsD/CapB family.</text>
</comment>
<protein>
    <recommendedName>
        <fullName evidence="4">non-specific protein-tyrosine kinase</fullName>
        <ecNumber evidence="4">2.7.10.2</ecNumber>
    </recommendedName>
</protein>
<keyword evidence="8 17" id="KW-0812">Transmembrane</keyword>
<evidence type="ECO:0000256" key="5">
    <source>
        <dbReference type="ARBA" id="ARBA00022475"/>
    </source>
</evidence>
<dbReference type="PANTHER" id="PTHR32309">
    <property type="entry name" value="TYROSINE-PROTEIN KINASE"/>
    <property type="match status" value="1"/>
</dbReference>
<feature type="coiled-coil region" evidence="16">
    <location>
        <begin position="318"/>
        <end position="352"/>
    </location>
</feature>
<proteinExistence type="inferred from homology"/>
<keyword evidence="7 21" id="KW-0808">Transferase</keyword>
<evidence type="ECO:0000256" key="10">
    <source>
        <dbReference type="ARBA" id="ARBA00022777"/>
    </source>
</evidence>
<keyword evidence="11" id="KW-0067">ATP-binding</keyword>
<evidence type="ECO:0000313" key="21">
    <source>
        <dbReference type="EMBL" id="MDT0681546.1"/>
    </source>
</evidence>
<keyword evidence="13 17" id="KW-0472">Membrane</keyword>
<feature type="domain" description="Polysaccharide chain length determinant N-terminal" evidence="18">
    <location>
        <begin position="15"/>
        <end position="107"/>
    </location>
</feature>
<dbReference type="Gene3D" id="3.40.50.300">
    <property type="entry name" value="P-loop containing nucleotide triphosphate hydrolases"/>
    <property type="match status" value="1"/>
</dbReference>
<evidence type="ECO:0000256" key="16">
    <source>
        <dbReference type="SAM" id="Coils"/>
    </source>
</evidence>
<feature type="transmembrane region" description="Helical" evidence="17">
    <location>
        <begin position="418"/>
        <end position="436"/>
    </location>
</feature>
<evidence type="ECO:0000256" key="12">
    <source>
        <dbReference type="ARBA" id="ARBA00022989"/>
    </source>
</evidence>
<evidence type="ECO:0000256" key="6">
    <source>
        <dbReference type="ARBA" id="ARBA00022519"/>
    </source>
</evidence>
<evidence type="ECO:0000256" key="9">
    <source>
        <dbReference type="ARBA" id="ARBA00022741"/>
    </source>
</evidence>
<evidence type="ECO:0000256" key="8">
    <source>
        <dbReference type="ARBA" id="ARBA00022692"/>
    </source>
</evidence>
<dbReference type="InterPro" id="IPR005702">
    <property type="entry name" value="Wzc-like_C"/>
</dbReference>
<sequence>MPHQTHPGAAPDEDDEIDLLALAGTLWRGRLWIALATALGILLAGYYAYFQTTSVYSASTTVALQREQPQVVDFQSVVSGVSNDSASMNTEIEIMRSAQLLTRVADALDLPQYPEFAPRLREEPTFSIGRAVQWVRGLLGDADDVVVAPPNRDSQLLTAANILRGKIDISLLRSSYVFRIEATSEDRQLAARLANTLAEFYIRDQLTLKQEATEEATAWLSTRVSELKIELEQAVAAVNTFRAQTNLASTEALTGLNAQARDLRSRITAARAEVESAGSRLAALDAASNDPAAFADLAADPTLSRIAATGETDGDLFETRVATVLERAEAELARAEAQLGTLERSAAQVDGQISDQSGDLVQLQQLEREAEASRLIYEHFLSRLKETSVQQGIQQADVRLLSAANVPGSPSAPNRSRIVILGAILGLMIGAGLILLREMMQNTFRTTEDLHTGTGYAVMGTLPRLAARNRRSVLDYVSSKPNSALSEAVRNLRTSLLLSNVDNPPKTVMLTSSTPGEGKTTASILLAHNLADLGKRVLLIEGDLRRRVFAEYFDVQGARGIVSILSGEACFEDVVVRDEDTGVDLLIGERPNVNAADLYASERFAGFIRECEATYDYVIIDTPPVLAVPDARVIGRICDAALYVVLWDKTKQKQVAQGLDLLRSVGVPIAGTVLSRVDPKGMKRYGYEGYGYGYGKAYAGYYEN</sequence>
<comment type="catalytic activity">
    <reaction evidence="15">
        <text>L-tyrosyl-[protein] + ATP = O-phospho-L-tyrosyl-[protein] + ADP + H(+)</text>
        <dbReference type="Rhea" id="RHEA:10596"/>
        <dbReference type="Rhea" id="RHEA-COMP:10136"/>
        <dbReference type="Rhea" id="RHEA-COMP:20101"/>
        <dbReference type="ChEBI" id="CHEBI:15378"/>
        <dbReference type="ChEBI" id="CHEBI:30616"/>
        <dbReference type="ChEBI" id="CHEBI:46858"/>
        <dbReference type="ChEBI" id="CHEBI:61978"/>
        <dbReference type="ChEBI" id="CHEBI:456216"/>
        <dbReference type="EC" id="2.7.10.2"/>
    </reaction>
</comment>
<feature type="coiled-coil region" evidence="16">
    <location>
        <begin position="224"/>
        <end position="273"/>
    </location>
</feature>
<evidence type="ECO:0000313" key="22">
    <source>
        <dbReference type="Proteomes" id="UP001265259"/>
    </source>
</evidence>
<evidence type="ECO:0000259" key="19">
    <source>
        <dbReference type="Pfam" id="PF13614"/>
    </source>
</evidence>
<keyword evidence="12 17" id="KW-1133">Transmembrane helix</keyword>
<evidence type="ECO:0000259" key="20">
    <source>
        <dbReference type="Pfam" id="PF13807"/>
    </source>
</evidence>
<keyword evidence="22" id="KW-1185">Reference proteome</keyword>
<evidence type="ECO:0000256" key="13">
    <source>
        <dbReference type="ARBA" id="ARBA00023136"/>
    </source>
</evidence>
<dbReference type="NCBIfam" id="TIGR01007">
    <property type="entry name" value="eps_fam"/>
    <property type="match status" value="1"/>
</dbReference>
<feature type="domain" description="AAA" evidence="19">
    <location>
        <begin position="510"/>
        <end position="628"/>
    </location>
</feature>
<feature type="domain" description="Tyrosine-protein kinase G-rich" evidence="20">
    <location>
        <begin position="365"/>
        <end position="439"/>
    </location>
</feature>
<dbReference type="Pfam" id="PF02706">
    <property type="entry name" value="Wzz"/>
    <property type="match status" value="1"/>
</dbReference>